<comment type="caution">
    <text evidence="2">The sequence shown here is derived from an EMBL/GenBank/DDBJ whole genome shotgun (WGS) entry which is preliminary data.</text>
</comment>
<reference evidence="2" key="2">
    <citation type="submission" date="2023-05" db="EMBL/GenBank/DDBJ databases">
        <authorList>
            <person name="Schelkunov M.I."/>
        </authorList>
    </citation>
    <scope>NUCLEOTIDE SEQUENCE</scope>
    <source>
        <strain evidence="2">Hsosn_3</strain>
        <tissue evidence="2">Leaf</tissue>
    </source>
</reference>
<dbReference type="EMBL" id="JAUIZM010000005">
    <property type="protein sequence ID" value="KAK1384518.1"/>
    <property type="molecule type" value="Genomic_DNA"/>
</dbReference>
<reference evidence="2" key="1">
    <citation type="submission" date="2023-02" db="EMBL/GenBank/DDBJ databases">
        <title>Genome of toxic invasive species Heracleum sosnowskyi carries increased number of genes despite the absence of recent whole-genome duplications.</title>
        <authorList>
            <person name="Schelkunov M."/>
            <person name="Shtratnikova V."/>
            <person name="Makarenko M."/>
            <person name="Klepikova A."/>
            <person name="Omelchenko D."/>
            <person name="Novikova G."/>
            <person name="Obukhova E."/>
            <person name="Bogdanov V."/>
            <person name="Penin A."/>
            <person name="Logacheva M."/>
        </authorList>
    </citation>
    <scope>NUCLEOTIDE SEQUENCE</scope>
    <source>
        <strain evidence="2">Hsosn_3</strain>
        <tissue evidence="2">Leaf</tissue>
    </source>
</reference>
<organism evidence="2 3">
    <name type="scientific">Heracleum sosnowskyi</name>
    <dbReference type="NCBI Taxonomy" id="360622"/>
    <lineage>
        <taxon>Eukaryota</taxon>
        <taxon>Viridiplantae</taxon>
        <taxon>Streptophyta</taxon>
        <taxon>Embryophyta</taxon>
        <taxon>Tracheophyta</taxon>
        <taxon>Spermatophyta</taxon>
        <taxon>Magnoliopsida</taxon>
        <taxon>eudicotyledons</taxon>
        <taxon>Gunneridae</taxon>
        <taxon>Pentapetalae</taxon>
        <taxon>asterids</taxon>
        <taxon>campanulids</taxon>
        <taxon>Apiales</taxon>
        <taxon>Apiaceae</taxon>
        <taxon>Apioideae</taxon>
        <taxon>apioid superclade</taxon>
        <taxon>Tordylieae</taxon>
        <taxon>Tordyliinae</taxon>
        <taxon>Heracleum</taxon>
    </lineage>
</organism>
<gene>
    <name evidence="2" type="ORF">POM88_022253</name>
</gene>
<feature type="region of interest" description="Disordered" evidence="1">
    <location>
        <begin position="138"/>
        <end position="192"/>
    </location>
</feature>
<accession>A0AAD8IG42</accession>
<keyword evidence="3" id="KW-1185">Reference proteome</keyword>
<dbReference type="Proteomes" id="UP001237642">
    <property type="component" value="Unassembled WGS sequence"/>
</dbReference>
<name>A0AAD8IG42_9APIA</name>
<evidence type="ECO:0000313" key="2">
    <source>
        <dbReference type="EMBL" id="KAK1384518.1"/>
    </source>
</evidence>
<dbReference type="PANTHER" id="PTHR33675:SF1">
    <property type="entry name" value="HOLOCARBOXYLASE SYNTHETASE"/>
    <property type="match status" value="1"/>
</dbReference>
<dbReference type="PANTHER" id="PTHR33675">
    <property type="entry name" value="NUCLEAR RECEPTOR FAMILY 2 GROUP C PROTEIN"/>
    <property type="match status" value="1"/>
</dbReference>
<evidence type="ECO:0000313" key="3">
    <source>
        <dbReference type="Proteomes" id="UP001237642"/>
    </source>
</evidence>
<dbReference type="AlphaFoldDB" id="A0AAD8IG42"/>
<feature type="compositionally biased region" description="Basic and acidic residues" evidence="1">
    <location>
        <begin position="180"/>
        <end position="192"/>
    </location>
</feature>
<sequence>MGVVPTNALSQLYSQAINHHKLSFQRHSLEKPYQWILRQQESRSRVTTVDILTYLQMNLDGSMEEPSLSPRAPLQNQHLQAAMPYTNSTFLVTSGSAGAPIGGQGFRCEHADEQSRNNVFSNALSSPVRRSLQNYHISQTGFNPNGAQNSANGMRNNEPNSVQVQHRESNPFSANYSSMDMRDDSPDHESTF</sequence>
<proteinExistence type="predicted"/>
<evidence type="ECO:0000256" key="1">
    <source>
        <dbReference type="SAM" id="MobiDB-lite"/>
    </source>
</evidence>
<feature type="compositionally biased region" description="Polar residues" evidence="1">
    <location>
        <begin position="138"/>
        <end position="178"/>
    </location>
</feature>
<protein>
    <submittedName>
        <fullName evidence="2">S-acyltransferase</fullName>
    </submittedName>
</protein>